<evidence type="ECO:0000313" key="3">
    <source>
        <dbReference type="EMBL" id="SSX35569.1"/>
    </source>
</evidence>
<reference evidence="2" key="1">
    <citation type="submission" date="2018-04" db="EMBL/GenBank/DDBJ databases">
        <authorList>
            <person name="Go L.Y."/>
            <person name="Mitchell J.A."/>
        </authorList>
    </citation>
    <scope>NUCLEOTIDE SEQUENCE</scope>
    <source>
        <tissue evidence="2">Whole organism</tissue>
    </source>
</reference>
<keyword evidence="1" id="KW-0812">Transmembrane</keyword>
<keyword evidence="1" id="KW-1133">Transmembrane helix</keyword>
<dbReference type="VEuPathDB" id="VectorBase:CSON010395"/>
<reference evidence="3" key="2">
    <citation type="submission" date="2018-07" db="EMBL/GenBank/DDBJ databases">
        <authorList>
            <person name="Quirk P.G."/>
            <person name="Krulwich T.A."/>
        </authorList>
    </citation>
    <scope>NUCLEOTIDE SEQUENCE</scope>
</reference>
<dbReference type="EMBL" id="UFQT01004206">
    <property type="protein sequence ID" value="SSX35569.1"/>
    <property type="molecule type" value="Genomic_DNA"/>
</dbReference>
<name>A0A336LHR0_CULSO</name>
<accession>A0A336LHR0</accession>
<keyword evidence="1" id="KW-0472">Membrane</keyword>
<protein>
    <submittedName>
        <fullName evidence="2">CSON010395 protein</fullName>
    </submittedName>
</protein>
<evidence type="ECO:0000313" key="2">
    <source>
        <dbReference type="EMBL" id="SSX16247.1"/>
    </source>
</evidence>
<evidence type="ECO:0000256" key="1">
    <source>
        <dbReference type="SAM" id="Phobius"/>
    </source>
</evidence>
<dbReference type="AlphaFoldDB" id="A0A336LHR0"/>
<sequence length="96" mass="11571">MHHVSYVLILIFLYYYVNFVHISIGVHNQLDKMSRLMSRPSMMAKYPDMSSTYPLIQQNDWDMRQNDFRTSEREGFYAQRRVFAVYSSSLTLEEQF</sequence>
<proteinExistence type="predicted"/>
<feature type="transmembrane region" description="Helical" evidence="1">
    <location>
        <begin position="6"/>
        <end position="26"/>
    </location>
</feature>
<organism evidence="2">
    <name type="scientific">Culicoides sonorensis</name>
    <name type="common">Biting midge</name>
    <dbReference type="NCBI Taxonomy" id="179676"/>
    <lineage>
        <taxon>Eukaryota</taxon>
        <taxon>Metazoa</taxon>
        <taxon>Ecdysozoa</taxon>
        <taxon>Arthropoda</taxon>
        <taxon>Hexapoda</taxon>
        <taxon>Insecta</taxon>
        <taxon>Pterygota</taxon>
        <taxon>Neoptera</taxon>
        <taxon>Endopterygota</taxon>
        <taxon>Diptera</taxon>
        <taxon>Nematocera</taxon>
        <taxon>Chironomoidea</taxon>
        <taxon>Ceratopogonidae</taxon>
        <taxon>Ceratopogoninae</taxon>
        <taxon>Culicoides</taxon>
        <taxon>Monoculicoides</taxon>
    </lineage>
</organism>
<dbReference type="EMBL" id="UFQS01004206">
    <property type="protein sequence ID" value="SSX16247.1"/>
    <property type="molecule type" value="Genomic_DNA"/>
</dbReference>
<gene>
    <name evidence="2" type="primary">CSON010395</name>
</gene>